<dbReference type="GO" id="GO:0003677">
    <property type="term" value="F:DNA binding"/>
    <property type="evidence" value="ECO:0007669"/>
    <property type="project" value="UniProtKB-KW"/>
</dbReference>
<dbReference type="InterPro" id="IPR036388">
    <property type="entry name" value="WH-like_DNA-bd_sf"/>
</dbReference>
<gene>
    <name evidence="5" type="ORF">FYJ75_13940</name>
</gene>
<evidence type="ECO:0000259" key="4">
    <source>
        <dbReference type="PROSITE" id="PS50995"/>
    </source>
</evidence>
<name>A0A6L5YVN4_9FIRM</name>
<keyword evidence="2 5" id="KW-0238">DNA-binding</keyword>
<organism evidence="5 6">
    <name type="scientific">Roseburia porci</name>
    <dbReference type="NCBI Taxonomy" id="2605790"/>
    <lineage>
        <taxon>Bacteria</taxon>
        <taxon>Bacillati</taxon>
        <taxon>Bacillota</taxon>
        <taxon>Clostridia</taxon>
        <taxon>Lachnospirales</taxon>
        <taxon>Lachnospiraceae</taxon>
        <taxon>Roseburia</taxon>
    </lineage>
</organism>
<dbReference type="PANTHER" id="PTHR42756">
    <property type="entry name" value="TRANSCRIPTIONAL REGULATOR, MARR"/>
    <property type="match status" value="1"/>
</dbReference>
<dbReference type="PROSITE" id="PS50995">
    <property type="entry name" value="HTH_MARR_2"/>
    <property type="match status" value="1"/>
</dbReference>
<dbReference type="Pfam" id="PF13463">
    <property type="entry name" value="HTH_27"/>
    <property type="match status" value="1"/>
</dbReference>
<evidence type="ECO:0000313" key="6">
    <source>
        <dbReference type="Proteomes" id="UP000474024"/>
    </source>
</evidence>
<evidence type="ECO:0000256" key="3">
    <source>
        <dbReference type="ARBA" id="ARBA00023163"/>
    </source>
</evidence>
<dbReference type="SMART" id="SM00347">
    <property type="entry name" value="HTH_MARR"/>
    <property type="match status" value="1"/>
</dbReference>
<accession>A0A6L5YVN4</accession>
<feature type="domain" description="HTH marR-type" evidence="4">
    <location>
        <begin position="1"/>
        <end position="142"/>
    </location>
</feature>
<proteinExistence type="predicted"/>
<dbReference type="InterPro" id="IPR036390">
    <property type="entry name" value="WH_DNA-bd_sf"/>
</dbReference>
<keyword evidence="3" id="KW-0804">Transcription</keyword>
<dbReference type="EMBL" id="VUNI01000039">
    <property type="protein sequence ID" value="MST76066.1"/>
    <property type="molecule type" value="Genomic_DNA"/>
</dbReference>
<evidence type="ECO:0000313" key="5">
    <source>
        <dbReference type="EMBL" id="MST76066.1"/>
    </source>
</evidence>
<dbReference type="AlphaFoldDB" id="A0A6L5YVN4"/>
<dbReference type="Proteomes" id="UP000474024">
    <property type="component" value="Unassembled WGS sequence"/>
</dbReference>
<comment type="caution">
    <text evidence="5">The sequence shown here is derived from an EMBL/GenBank/DDBJ whole genome shotgun (WGS) entry which is preliminary data.</text>
</comment>
<reference evidence="5 6" key="1">
    <citation type="submission" date="2019-08" db="EMBL/GenBank/DDBJ databases">
        <title>In-depth cultivation of the pig gut microbiome towards novel bacterial diversity and tailored functional studies.</title>
        <authorList>
            <person name="Wylensek D."/>
            <person name="Hitch T.C.A."/>
            <person name="Clavel T."/>
        </authorList>
    </citation>
    <scope>NUCLEOTIDE SEQUENCE [LARGE SCALE GENOMIC DNA]</scope>
    <source>
        <strain evidence="5 6">MUC/MUC-530-WT-4D</strain>
    </source>
</reference>
<evidence type="ECO:0000256" key="1">
    <source>
        <dbReference type="ARBA" id="ARBA00023015"/>
    </source>
</evidence>
<dbReference type="SUPFAM" id="SSF46785">
    <property type="entry name" value="Winged helix' DNA-binding domain"/>
    <property type="match status" value="1"/>
</dbReference>
<dbReference type="Gene3D" id="1.10.10.10">
    <property type="entry name" value="Winged helix-like DNA-binding domain superfamily/Winged helix DNA-binding domain"/>
    <property type="match status" value="1"/>
</dbReference>
<keyword evidence="6" id="KW-1185">Reference proteome</keyword>
<dbReference type="RefSeq" id="WP_154431024.1">
    <property type="nucleotide sequence ID" value="NZ_VUNI01000039.1"/>
</dbReference>
<dbReference type="InterPro" id="IPR000835">
    <property type="entry name" value="HTH_MarR-typ"/>
</dbReference>
<dbReference type="GO" id="GO:0003700">
    <property type="term" value="F:DNA-binding transcription factor activity"/>
    <property type="evidence" value="ECO:0007669"/>
    <property type="project" value="InterPro"/>
</dbReference>
<sequence length="144" mass="16841">MNIEKNLRGGKFNRLLEKAMVDVKNKTNLNRLELEVVYLLSHYDDITTLTDICRYTQMNKGHMSTTLENLVKQGYIVCKRDDKDRRYVKYELTDASEHLCQEMEILWAELTAKVVEGIDESSLAVFNRVSEQISHNIDRLLEND</sequence>
<dbReference type="PANTHER" id="PTHR42756:SF1">
    <property type="entry name" value="TRANSCRIPTIONAL REPRESSOR OF EMRAB OPERON"/>
    <property type="match status" value="1"/>
</dbReference>
<protein>
    <submittedName>
        <fullName evidence="5">Winged helix DNA-binding protein</fullName>
    </submittedName>
</protein>
<evidence type="ECO:0000256" key="2">
    <source>
        <dbReference type="ARBA" id="ARBA00023125"/>
    </source>
</evidence>
<keyword evidence="1" id="KW-0805">Transcription regulation</keyword>